<feature type="transmembrane region" description="Helical" evidence="6">
    <location>
        <begin position="160"/>
        <end position="179"/>
    </location>
</feature>
<name>A0A6A6IUB3_9PLEO</name>
<protein>
    <submittedName>
        <fullName evidence="7">Amino acid transporter</fullName>
    </submittedName>
</protein>
<feature type="transmembrane region" description="Helical" evidence="6">
    <location>
        <begin position="438"/>
        <end position="457"/>
    </location>
</feature>
<reference evidence="7" key="1">
    <citation type="journal article" date="2020" name="Stud. Mycol.">
        <title>101 Dothideomycetes genomes: a test case for predicting lifestyles and emergence of pathogens.</title>
        <authorList>
            <person name="Haridas S."/>
            <person name="Albert R."/>
            <person name="Binder M."/>
            <person name="Bloem J."/>
            <person name="Labutti K."/>
            <person name="Salamov A."/>
            <person name="Andreopoulos B."/>
            <person name="Baker S."/>
            <person name="Barry K."/>
            <person name="Bills G."/>
            <person name="Bluhm B."/>
            <person name="Cannon C."/>
            <person name="Castanera R."/>
            <person name="Culley D."/>
            <person name="Daum C."/>
            <person name="Ezra D."/>
            <person name="Gonzalez J."/>
            <person name="Henrissat B."/>
            <person name="Kuo A."/>
            <person name="Liang C."/>
            <person name="Lipzen A."/>
            <person name="Lutzoni F."/>
            <person name="Magnuson J."/>
            <person name="Mondo S."/>
            <person name="Nolan M."/>
            <person name="Ohm R."/>
            <person name="Pangilinan J."/>
            <person name="Park H.-J."/>
            <person name="Ramirez L."/>
            <person name="Alfaro M."/>
            <person name="Sun H."/>
            <person name="Tritt A."/>
            <person name="Yoshinaga Y."/>
            <person name="Zwiers L.-H."/>
            <person name="Turgeon B."/>
            <person name="Goodwin S."/>
            <person name="Spatafora J."/>
            <person name="Crous P."/>
            <person name="Grigoriev I."/>
        </authorList>
    </citation>
    <scope>NUCLEOTIDE SEQUENCE</scope>
    <source>
        <strain evidence="7">CBS 122368</strain>
    </source>
</reference>
<evidence type="ECO:0000256" key="2">
    <source>
        <dbReference type="ARBA" id="ARBA00022448"/>
    </source>
</evidence>
<feature type="transmembrane region" description="Helical" evidence="6">
    <location>
        <begin position="469"/>
        <end position="487"/>
    </location>
</feature>
<dbReference type="OrthoDB" id="2417308at2759"/>
<keyword evidence="4 6" id="KW-1133">Transmembrane helix</keyword>
<feature type="transmembrane region" description="Helical" evidence="6">
    <location>
        <begin position="116"/>
        <end position="140"/>
    </location>
</feature>
<dbReference type="Proteomes" id="UP000800094">
    <property type="component" value="Unassembled WGS sequence"/>
</dbReference>
<dbReference type="GO" id="GO:0015101">
    <property type="term" value="F:organic cation transmembrane transporter activity"/>
    <property type="evidence" value="ECO:0007669"/>
    <property type="project" value="UniProtKB-ARBA"/>
</dbReference>
<feature type="transmembrane region" description="Helical" evidence="6">
    <location>
        <begin position="371"/>
        <end position="392"/>
    </location>
</feature>
<proteinExistence type="predicted"/>
<dbReference type="GO" id="GO:0016020">
    <property type="term" value="C:membrane"/>
    <property type="evidence" value="ECO:0007669"/>
    <property type="project" value="UniProtKB-SubCell"/>
</dbReference>
<keyword evidence="5 6" id="KW-0472">Membrane</keyword>
<feature type="transmembrane region" description="Helical" evidence="6">
    <location>
        <begin position="186"/>
        <end position="207"/>
    </location>
</feature>
<dbReference type="Pfam" id="PF13520">
    <property type="entry name" value="AA_permease_2"/>
    <property type="match status" value="1"/>
</dbReference>
<dbReference type="EMBL" id="ML987191">
    <property type="protein sequence ID" value="KAF2253979.1"/>
    <property type="molecule type" value="Genomic_DNA"/>
</dbReference>
<evidence type="ECO:0000313" key="7">
    <source>
        <dbReference type="EMBL" id="KAF2253979.1"/>
    </source>
</evidence>
<keyword evidence="8" id="KW-1185">Reference proteome</keyword>
<feature type="transmembrane region" description="Helical" evidence="6">
    <location>
        <begin position="268"/>
        <end position="293"/>
    </location>
</feature>
<evidence type="ECO:0000313" key="8">
    <source>
        <dbReference type="Proteomes" id="UP000800094"/>
    </source>
</evidence>
<comment type="subcellular location">
    <subcellularLocation>
        <location evidence="1">Membrane</location>
        <topology evidence="1">Multi-pass membrane protein</topology>
    </subcellularLocation>
</comment>
<dbReference type="FunFam" id="1.20.1740.10:FF:000046">
    <property type="entry name" value="Amino-acid permease, putative"/>
    <property type="match status" value="1"/>
</dbReference>
<keyword evidence="3 6" id="KW-0812">Transmembrane</keyword>
<gene>
    <name evidence="7" type="ORF">BU26DRAFT_420252</name>
</gene>
<feature type="transmembrane region" description="Helical" evidence="6">
    <location>
        <begin position="69"/>
        <end position="95"/>
    </location>
</feature>
<evidence type="ECO:0000256" key="5">
    <source>
        <dbReference type="ARBA" id="ARBA00023136"/>
    </source>
</evidence>
<dbReference type="PIRSF" id="PIRSF006060">
    <property type="entry name" value="AA_transporter"/>
    <property type="match status" value="1"/>
</dbReference>
<dbReference type="PANTHER" id="PTHR45649:SF7">
    <property type="entry name" value="CHOLINE TRANSPORT PROTEIN"/>
    <property type="match status" value="1"/>
</dbReference>
<dbReference type="Gene3D" id="1.20.1740.10">
    <property type="entry name" value="Amino acid/polyamine transporter I"/>
    <property type="match status" value="1"/>
</dbReference>
<accession>A0A6A6IUB3</accession>
<dbReference type="AlphaFoldDB" id="A0A6A6IUB3"/>
<evidence type="ECO:0000256" key="3">
    <source>
        <dbReference type="ARBA" id="ARBA00022692"/>
    </source>
</evidence>
<organism evidence="7 8">
    <name type="scientific">Trematosphaeria pertusa</name>
    <dbReference type="NCBI Taxonomy" id="390896"/>
    <lineage>
        <taxon>Eukaryota</taxon>
        <taxon>Fungi</taxon>
        <taxon>Dikarya</taxon>
        <taxon>Ascomycota</taxon>
        <taxon>Pezizomycotina</taxon>
        <taxon>Dothideomycetes</taxon>
        <taxon>Pleosporomycetidae</taxon>
        <taxon>Pleosporales</taxon>
        <taxon>Massarineae</taxon>
        <taxon>Trematosphaeriaceae</taxon>
        <taxon>Trematosphaeria</taxon>
    </lineage>
</organism>
<evidence type="ECO:0000256" key="4">
    <source>
        <dbReference type="ARBA" id="ARBA00022989"/>
    </source>
</evidence>
<dbReference type="GeneID" id="54576683"/>
<dbReference type="InterPro" id="IPR002293">
    <property type="entry name" value="AA/rel_permease1"/>
</dbReference>
<feature type="transmembrane region" description="Helical" evidence="6">
    <location>
        <begin position="398"/>
        <end position="418"/>
    </location>
</feature>
<evidence type="ECO:0000256" key="6">
    <source>
        <dbReference type="SAM" id="Phobius"/>
    </source>
</evidence>
<evidence type="ECO:0000256" key="1">
    <source>
        <dbReference type="ARBA" id="ARBA00004141"/>
    </source>
</evidence>
<dbReference type="PANTHER" id="PTHR45649">
    <property type="entry name" value="AMINO-ACID PERMEASE BAT1"/>
    <property type="match status" value="1"/>
</dbReference>
<sequence>MTVESKASARAGTTGDVDAKKLEEMGYEQAMKRRFSVWSVLGVGFSLTNSWWAVSTAMITGINSGGPVLLVYGTILLFVVSIGIASSLSELVSALPNAAGQSFWARELAPKKYSNIASYLAGWFAWAGSLFACASVALTVGYALVACYELTHPDFQSKTWHVFLAYQCVNGFSAIFNCYGKVLPTVATVSLYTTLISFVVILITVPAEAPTHRGAHFVFNTFLNKTGWSQNGIAFIVGLINTNWGFSCLDTAVHLAEEVPQPEKNVPIAIMGTVFIGFVTSFAFIISMMFSLLDLDSVSAGLAPVLNLFYGALGNKAGAIVLEALVIATGVGCQIACQTWQSRLCWSFSRDRGLPLHRFWVKIHPTLDVPLNAHAFGCVIVAILGCLYLASYAAINSIITGCIVLPYVSYAIPVICLLMRGRANLRPGPFWLGKHGYIANFTLLGWTLFCVVMYSFPAYMPAAAGSMNYVSACYGILVLLFTVDWFVRARKEYRGQTLEHGEGMHSTVGL</sequence>
<keyword evidence="2" id="KW-0813">Transport</keyword>
<feature type="transmembrane region" description="Helical" evidence="6">
    <location>
        <begin position="35"/>
        <end position="54"/>
    </location>
</feature>
<dbReference type="RefSeq" id="XP_033688983.1">
    <property type="nucleotide sequence ID" value="XM_033823353.1"/>
</dbReference>